<name>A0AAW1KP22_POPJA</name>
<feature type="chain" id="PRO_5043766219" evidence="1">
    <location>
        <begin position="24"/>
        <end position="74"/>
    </location>
</feature>
<accession>A0AAW1KP22</accession>
<reference evidence="2 3" key="1">
    <citation type="journal article" date="2024" name="BMC Genomics">
        <title>De novo assembly and annotation of Popillia japonica's genome with initial clues to its potential as an invasive pest.</title>
        <authorList>
            <person name="Cucini C."/>
            <person name="Boschi S."/>
            <person name="Funari R."/>
            <person name="Cardaioli E."/>
            <person name="Iannotti N."/>
            <person name="Marturano G."/>
            <person name="Paoli F."/>
            <person name="Bruttini M."/>
            <person name="Carapelli A."/>
            <person name="Frati F."/>
            <person name="Nardi F."/>
        </authorList>
    </citation>
    <scope>NUCLEOTIDE SEQUENCE [LARGE SCALE GENOMIC DNA]</scope>
    <source>
        <strain evidence="2">DMR45628</strain>
    </source>
</reference>
<evidence type="ECO:0000256" key="1">
    <source>
        <dbReference type="SAM" id="SignalP"/>
    </source>
</evidence>
<evidence type="ECO:0000313" key="2">
    <source>
        <dbReference type="EMBL" id="KAK9722891.1"/>
    </source>
</evidence>
<dbReference type="EMBL" id="JASPKY010000184">
    <property type="protein sequence ID" value="KAK9722891.1"/>
    <property type="molecule type" value="Genomic_DNA"/>
</dbReference>
<keyword evidence="3" id="KW-1185">Reference proteome</keyword>
<sequence>MMSTKIFILVFLTAVLLIGTVCCQGSQKLKVTDLIQSVQKGIDTVIYIANLIFDLVKSAVSRYIIPKLSQYISL</sequence>
<dbReference type="Proteomes" id="UP001458880">
    <property type="component" value="Unassembled WGS sequence"/>
</dbReference>
<evidence type="ECO:0000313" key="3">
    <source>
        <dbReference type="Proteomes" id="UP001458880"/>
    </source>
</evidence>
<comment type="caution">
    <text evidence="2">The sequence shown here is derived from an EMBL/GenBank/DDBJ whole genome shotgun (WGS) entry which is preliminary data.</text>
</comment>
<feature type="signal peptide" evidence="1">
    <location>
        <begin position="1"/>
        <end position="23"/>
    </location>
</feature>
<gene>
    <name evidence="2" type="ORF">QE152_g19486</name>
</gene>
<protein>
    <submittedName>
        <fullName evidence="2">Uncharacterized protein</fullName>
    </submittedName>
</protein>
<keyword evidence="1" id="KW-0732">Signal</keyword>
<organism evidence="2 3">
    <name type="scientific">Popillia japonica</name>
    <name type="common">Japanese beetle</name>
    <dbReference type="NCBI Taxonomy" id="7064"/>
    <lineage>
        <taxon>Eukaryota</taxon>
        <taxon>Metazoa</taxon>
        <taxon>Ecdysozoa</taxon>
        <taxon>Arthropoda</taxon>
        <taxon>Hexapoda</taxon>
        <taxon>Insecta</taxon>
        <taxon>Pterygota</taxon>
        <taxon>Neoptera</taxon>
        <taxon>Endopterygota</taxon>
        <taxon>Coleoptera</taxon>
        <taxon>Polyphaga</taxon>
        <taxon>Scarabaeiformia</taxon>
        <taxon>Scarabaeidae</taxon>
        <taxon>Rutelinae</taxon>
        <taxon>Popillia</taxon>
    </lineage>
</organism>
<dbReference type="AlphaFoldDB" id="A0AAW1KP22"/>
<proteinExistence type="predicted"/>